<sequence>MSEKKINSTQVDALPLKTKDGASFTIMQRKPNTFTHGFFKYPCKFIPEIPRWSISKYMNNESGLVFDPFSGSGTTLLEAKILGFDSIGTEIDPVAKKIITVKTENYTEEDLFDIDKNYQEIVRLLLKENKKIVAFRPSINNLEHWFTEENLEILGKLKSLIDDIKNKKSKSFLELVFLSIIKAVSQADDSSPKPYVSKKIVKTAPNALEKFKSTFEKYREKLEEYTKLNLSNVVKIADGDALYTTDNFKADIAITSPPYINAFDYPRTLRLENLWMETHTEGTILDSKSKYVGTEKFKISQEKEKSFEILEESSILKDKFYKIKEIDEKRALVVKKFFDDMKQNLYNVQKHLKKGAVYVIVIGNSTIRKESIESWKILKDIAENMGYDYVEHISYNILNPYIRIPRSGRGGKISQDHILVLKNK</sequence>
<keyword evidence="3 10" id="KW-0489">Methyltransferase</keyword>
<dbReference type="InterPro" id="IPR002941">
    <property type="entry name" value="DNA_methylase_N4/N6"/>
</dbReference>
<dbReference type="EC" id="2.1.1.113" evidence="2"/>
<dbReference type="InterPro" id="IPR017985">
    <property type="entry name" value="MeTrfase_CN4_CS"/>
</dbReference>
<comment type="catalytic activity">
    <reaction evidence="8">
        <text>a 2'-deoxycytidine in DNA + S-adenosyl-L-methionine = an N(4)-methyl-2'-deoxycytidine in DNA + S-adenosyl-L-homocysteine + H(+)</text>
        <dbReference type="Rhea" id="RHEA:16857"/>
        <dbReference type="Rhea" id="RHEA-COMP:11369"/>
        <dbReference type="Rhea" id="RHEA-COMP:13674"/>
        <dbReference type="ChEBI" id="CHEBI:15378"/>
        <dbReference type="ChEBI" id="CHEBI:57856"/>
        <dbReference type="ChEBI" id="CHEBI:59789"/>
        <dbReference type="ChEBI" id="CHEBI:85452"/>
        <dbReference type="ChEBI" id="CHEBI:137933"/>
        <dbReference type="EC" id="2.1.1.113"/>
    </reaction>
</comment>
<proteinExistence type="inferred from homology"/>
<evidence type="ECO:0000256" key="8">
    <source>
        <dbReference type="ARBA" id="ARBA00049120"/>
    </source>
</evidence>
<evidence type="ECO:0000256" key="6">
    <source>
        <dbReference type="ARBA" id="ARBA00022747"/>
    </source>
</evidence>
<dbReference type="Proteomes" id="UP000315224">
    <property type="component" value="Unassembled WGS sequence"/>
</dbReference>
<organism evidence="10 11">
    <name type="scientific">Streptococcus suis</name>
    <dbReference type="NCBI Taxonomy" id="1307"/>
    <lineage>
        <taxon>Bacteria</taxon>
        <taxon>Bacillati</taxon>
        <taxon>Bacillota</taxon>
        <taxon>Bacilli</taxon>
        <taxon>Lactobacillales</taxon>
        <taxon>Streptococcaceae</taxon>
        <taxon>Streptococcus</taxon>
    </lineage>
</organism>
<evidence type="ECO:0000256" key="7">
    <source>
        <dbReference type="ARBA" id="ARBA00023125"/>
    </source>
</evidence>
<evidence type="ECO:0000256" key="2">
    <source>
        <dbReference type="ARBA" id="ARBA00012185"/>
    </source>
</evidence>
<reference evidence="10 11" key="1">
    <citation type="submission" date="2019-06" db="EMBL/GenBank/DDBJ databases">
        <title>Comprehensive assessment of Oxford Nanopore MinION sequencing for bacterial characterization and routine diagnosis.</title>
        <authorList>
            <person name="Tan S."/>
            <person name="Dvorak C.M.T."/>
            <person name="Gebhart C."/>
            <person name="Estrada A."/>
            <person name="Marthaler D.G."/>
            <person name="Murtaugh M.P."/>
        </authorList>
    </citation>
    <scope>NUCLEOTIDE SEQUENCE [LARGE SCALE GENOMIC DNA]</scope>
    <source>
        <strain evidence="10 11">2017UMN1435.21</strain>
    </source>
</reference>
<protein>
    <recommendedName>
        <fullName evidence="2">site-specific DNA-methyltransferase (cytosine-N(4)-specific)</fullName>
        <ecNumber evidence="2">2.1.1.113</ecNumber>
    </recommendedName>
</protein>
<evidence type="ECO:0000256" key="1">
    <source>
        <dbReference type="ARBA" id="ARBA00010203"/>
    </source>
</evidence>
<dbReference type="Pfam" id="PF01555">
    <property type="entry name" value="N6_N4_Mtase"/>
    <property type="match status" value="1"/>
</dbReference>
<keyword evidence="4" id="KW-0808">Transferase</keyword>
<dbReference type="GO" id="GO:0015667">
    <property type="term" value="F:site-specific DNA-methyltransferase (cytosine-N4-specific) activity"/>
    <property type="evidence" value="ECO:0007669"/>
    <property type="project" value="UniProtKB-EC"/>
</dbReference>
<dbReference type="GO" id="GO:0032259">
    <property type="term" value="P:methylation"/>
    <property type="evidence" value="ECO:0007669"/>
    <property type="project" value="UniProtKB-KW"/>
</dbReference>
<keyword evidence="7" id="KW-0238">DNA-binding</keyword>
<dbReference type="GO" id="GO:0009307">
    <property type="term" value="P:DNA restriction-modification system"/>
    <property type="evidence" value="ECO:0007669"/>
    <property type="project" value="UniProtKB-KW"/>
</dbReference>
<dbReference type="GO" id="GO:0003677">
    <property type="term" value="F:DNA binding"/>
    <property type="evidence" value="ECO:0007669"/>
    <property type="project" value="UniProtKB-KW"/>
</dbReference>
<name>A0A540UX92_STRSU</name>
<dbReference type="AlphaFoldDB" id="A0A540UX92"/>
<dbReference type="SUPFAM" id="SSF53335">
    <property type="entry name" value="S-adenosyl-L-methionine-dependent methyltransferases"/>
    <property type="match status" value="2"/>
</dbReference>
<dbReference type="RefSeq" id="WP_141600045.1">
    <property type="nucleotide sequence ID" value="NZ_VIEK01000004.1"/>
</dbReference>
<dbReference type="InterPro" id="IPR029063">
    <property type="entry name" value="SAM-dependent_MTases_sf"/>
</dbReference>
<evidence type="ECO:0000256" key="3">
    <source>
        <dbReference type="ARBA" id="ARBA00022603"/>
    </source>
</evidence>
<evidence type="ECO:0000313" key="10">
    <source>
        <dbReference type="EMBL" id="TQE89091.1"/>
    </source>
</evidence>
<evidence type="ECO:0000313" key="11">
    <source>
        <dbReference type="Proteomes" id="UP000315224"/>
    </source>
</evidence>
<dbReference type="GO" id="GO:0008170">
    <property type="term" value="F:N-methyltransferase activity"/>
    <property type="evidence" value="ECO:0007669"/>
    <property type="project" value="InterPro"/>
</dbReference>
<comment type="caution">
    <text evidence="10">The sequence shown here is derived from an EMBL/GenBank/DDBJ whole genome shotgun (WGS) entry which is preliminary data.</text>
</comment>
<dbReference type="Gene3D" id="3.40.50.150">
    <property type="entry name" value="Vaccinia Virus protein VP39"/>
    <property type="match status" value="2"/>
</dbReference>
<comment type="similarity">
    <text evidence="1">Belongs to the N(4)/N(6)-methyltransferase family. N(4) subfamily.</text>
</comment>
<dbReference type="EMBL" id="VIEK01000004">
    <property type="protein sequence ID" value="TQE89091.1"/>
    <property type="molecule type" value="Genomic_DNA"/>
</dbReference>
<evidence type="ECO:0000259" key="9">
    <source>
        <dbReference type="Pfam" id="PF01555"/>
    </source>
</evidence>
<feature type="domain" description="DNA methylase N-4/N-6" evidence="9">
    <location>
        <begin position="30"/>
        <end position="99"/>
    </location>
</feature>
<accession>A0A540UX92</accession>
<keyword evidence="6" id="KW-0680">Restriction system</keyword>
<dbReference type="PROSITE" id="PS00093">
    <property type="entry name" value="N4_MTASE"/>
    <property type="match status" value="1"/>
</dbReference>
<gene>
    <name evidence="10" type="ORF">FH692_03540</name>
</gene>
<evidence type="ECO:0000256" key="5">
    <source>
        <dbReference type="ARBA" id="ARBA00022691"/>
    </source>
</evidence>
<evidence type="ECO:0000256" key="4">
    <source>
        <dbReference type="ARBA" id="ARBA00022679"/>
    </source>
</evidence>
<keyword evidence="5" id="KW-0949">S-adenosyl-L-methionine</keyword>